<dbReference type="AlphaFoldDB" id="A0A6I3KHN4"/>
<gene>
    <name evidence="3" type="ORF">GIW81_02455</name>
</gene>
<dbReference type="CDD" id="cd01038">
    <property type="entry name" value="Endonuclease_DUF559"/>
    <property type="match status" value="1"/>
</dbReference>
<dbReference type="Proteomes" id="UP000440694">
    <property type="component" value="Unassembled WGS sequence"/>
</dbReference>
<dbReference type="InterPro" id="IPR011335">
    <property type="entry name" value="Restrct_endonuc-II-like"/>
</dbReference>
<proteinExistence type="predicted"/>
<feature type="domain" description="DUF559" evidence="2">
    <location>
        <begin position="4"/>
        <end position="111"/>
    </location>
</feature>
<dbReference type="PANTHER" id="PTHR38590:SF1">
    <property type="entry name" value="BLL0828 PROTEIN"/>
    <property type="match status" value="1"/>
</dbReference>
<dbReference type="Gene3D" id="3.40.960.10">
    <property type="entry name" value="VSR Endonuclease"/>
    <property type="match status" value="1"/>
</dbReference>
<dbReference type="SUPFAM" id="SSF52980">
    <property type="entry name" value="Restriction endonuclease-like"/>
    <property type="match status" value="1"/>
</dbReference>
<evidence type="ECO:0000313" key="4">
    <source>
        <dbReference type="Proteomes" id="UP000440694"/>
    </source>
</evidence>
<organism evidence="3 4">
    <name type="scientific">Hyphomicrobium album</name>
    <dbReference type="NCBI Taxonomy" id="2665159"/>
    <lineage>
        <taxon>Bacteria</taxon>
        <taxon>Pseudomonadati</taxon>
        <taxon>Pseudomonadota</taxon>
        <taxon>Alphaproteobacteria</taxon>
        <taxon>Hyphomicrobiales</taxon>
        <taxon>Hyphomicrobiaceae</taxon>
        <taxon>Hyphomicrobium</taxon>
    </lineage>
</organism>
<keyword evidence="4" id="KW-1185">Reference proteome</keyword>
<sequence length="141" mass="15819">MRQRLTGLARTLRRRETIAEERLWAELRGRRLAGWKFKRQVPRGRYILDFYCADAALVIEVDGFQHLEDKQVGDAERTAFLESEGLRVLRLTNADVTDNLEGSLEAIFLELGQRPAPSPGAARRPLPKGRGYGAAGEKGGE</sequence>
<dbReference type="InterPro" id="IPR047216">
    <property type="entry name" value="Endonuclease_DUF559_bact"/>
</dbReference>
<dbReference type="Pfam" id="PF04480">
    <property type="entry name" value="DUF559"/>
    <property type="match status" value="1"/>
</dbReference>
<evidence type="ECO:0000259" key="2">
    <source>
        <dbReference type="Pfam" id="PF04480"/>
    </source>
</evidence>
<evidence type="ECO:0000313" key="3">
    <source>
        <dbReference type="EMBL" id="MTD93192.1"/>
    </source>
</evidence>
<feature type="compositionally biased region" description="Gly residues" evidence="1">
    <location>
        <begin position="130"/>
        <end position="141"/>
    </location>
</feature>
<feature type="region of interest" description="Disordered" evidence="1">
    <location>
        <begin position="115"/>
        <end position="141"/>
    </location>
</feature>
<dbReference type="RefSeq" id="WP_154737752.1">
    <property type="nucleotide sequence ID" value="NZ_WMBQ01000001.1"/>
</dbReference>
<evidence type="ECO:0000256" key="1">
    <source>
        <dbReference type="SAM" id="MobiDB-lite"/>
    </source>
</evidence>
<comment type="caution">
    <text evidence="3">The sequence shown here is derived from an EMBL/GenBank/DDBJ whole genome shotgun (WGS) entry which is preliminary data.</text>
</comment>
<reference evidence="3 4" key="1">
    <citation type="submission" date="2019-11" db="EMBL/GenBank/DDBJ databases">
        <title>Identification of a novel strain.</title>
        <authorList>
            <person name="Xu Q."/>
            <person name="Wang G."/>
        </authorList>
    </citation>
    <scope>NUCLEOTIDE SEQUENCE [LARGE SCALE GENOMIC DNA]</scope>
    <source>
        <strain evidence="4">xq</strain>
    </source>
</reference>
<protein>
    <submittedName>
        <fullName evidence="3">DUF559 domain-containing protein</fullName>
    </submittedName>
</protein>
<accession>A0A6I3KHN4</accession>
<dbReference type="EMBL" id="WMBQ01000001">
    <property type="protein sequence ID" value="MTD93192.1"/>
    <property type="molecule type" value="Genomic_DNA"/>
</dbReference>
<dbReference type="InterPro" id="IPR007569">
    <property type="entry name" value="DUF559"/>
</dbReference>
<dbReference type="PANTHER" id="PTHR38590">
    <property type="entry name" value="BLL0828 PROTEIN"/>
    <property type="match status" value="1"/>
</dbReference>
<name>A0A6I3KHN4_9HYPH</name>